<dbReference type="NCBIfam" id="TIGR02337">
    <property type="entry name" value="HpaR"/>
    <property type="match status" value="1"/>
</dbReference>
<dbReference type="Pfam" id="PF12802">
    <property type="entry name" value="MarR_2"/>
    <property type="match status" value="1"/>
</dbReference>
<evidence type="ECO:0000313" key="2">
    <source>
        <dbReference type="EMBL" id="OAN46714.1"/>
    </source>
</evidence>
<dbReference type="Proteomes" id="UP000078428">
    <property type="component" value="Unassembled WGS sequence"/>
</dbReference>
<protein>
    <submittedName>
        <fullName evidence="2">MarR family transcriptional regulator</fullName>
    </submittedName>
</protein>
<dbReference type="PROSITE" id="PS50995">
    <property type="entry name" value="HTH_MARR_2"/>
    <property type="match status" value="1"/>
</dbReference>
<dbReference type="SMART" id="SM00347">
    <property type="entry name" value="HTH_MARR"/>
    <property type="match status" value="1"/>
</dbReference>
<dbReference type="InterPro" id="IPR039422">
    <property type="entry name" value="MarR/SlyA-like"/>
</dbReference>
<name>A0A178MFM7_9PROT</name>
<dbReference type="PANTHER" id="PTHR33164:SF13">
    <property type="entry name" value="4-HYDROXYPHENYLACETATE CATABOLISM PROTEIN"/>
    <property type="match status" value="1"/>
</dbReference>
<dbReference type="InterPro" id="IPR036388">
    <property type="entry name" value="WH-like_DNA-bd_sf"/>
</dbReference>
<dbReference type="STRING" id="1285242.A6A04_06330"/>
<feature type="domain" description="HTH marR-type" evidence="1">
    <location>
        <begin position="22"/>
        <end position="154"/>
    </location>
</feature>
<evidence type="ECO:0000259" key="1">
    <source>
        <dbReference type="PROSITE" id="PS50995"/>
    </source>
</evidence>
<dbReference type="GO" id="GO:0006950">
    <property type="term" value="P:response to stress"/>
    <property type="evidence" value="ECO:0007669"/>
    <property type="project" value="TreeGrafter"/>
</dbReference>
<dbReference type="GO" id="GO:0003677">
    <property type="term" value="F:DNA binding"/>
    <property type="evidence" value="ECO:0007669"/>
    <property type="project" value="InterPro"/>
</dbReference>
<sequence length="168" mass="19319">MGQPWRRPFSGTCPLSQEIIAHPNLPLLLAQAREEIISRFRPILNHFGVTEQQWRILRVLRTQEPLEPKQICETCLFLSPSLAGVLARMEEMGLVVKERVESDHRRVLVRMTPRSRALVDEALPLIAEQYRLLENVIGERQTAELYEVLQRLTVLRGADIPLVKLPAK</sequence>
<reference evidence="2 3" key="1">
    <citation type="submission" date="2016-04" db="EMBL/GenBank/DDBJ databases">
        <title>Draft genome sequence of freshwater magnetotactic bacteria Magnetospirillum marisnigri SP-1 and Magnetospirillum moscoviense BB-1.</title>
        <authorList>
            <person name="Koziaeva V."/>
            <person name="Dziuba M.V."/>
            <person name="Ivanov T.M."/>
            <person name="Kuznetsov B."/>
            <person name="Grouzdev D.S."/>
        </authorList>
    </citation>
    <scope>NUCLEOTIDE SEQUENCE [LARGE SCALE GENOMIC DNA]</scope>
    <source>
        <strain evidence="2 3">SP-1</strain>
    </source>
</reference>
<dbReference type="InterPro" id="IPR036390">
    <property type="entry name" value="WH_DNA-bd_sf"/>
</dbReference>
<keyword evidence="3" id="KW-1185">Reference proteome</keyword>
<proteinExistence type="predicted"/>
<dbReference type="Gene3D" id="1.10.10.10">
    <property type="entry name" value="Winged helix-like DNA-binding domain superfamily/Winged helix DNA-binding domain"/>
    <property type="match status" value="1"/>
</dbReference>
<dbReference type="EMBL" id="LWQT01000088">
    <property type="protein sequence ID" value="OAN46714.1"/>
    <property type="molecule type" value="Genomic_DNA"/>
</dbReference>
<accession>A0A178MFM7</accession>
<dbReference type="PANTHER" id="PTHR33164">
    <property type="entry name" value="TRANSCRIPTIONAL REGULATOR, MARR FAMILY"/>
    <property type="match status" value="1"/>
</dbReference>
<dbReference type="InterPro" id="IPR000835">
    <property type="entry name" value="HTH_MarR-typ"/>
</dbReference>
<organism evidence="2 3">
    <name type="scientific">Paramagnetospirillum marisnigri</name>
    <dbReference type="NCBI Taxonomy" id="1285242"/>
    <lineage>
        <taxon>Bacteria</taxon>
        <taxon>Pseudomonadati</taxon>
        <taxon>Pseudomonadota</taxon>
        <taxon>Alphaproteobacteria</taxon>
        <taxon>Rhodospirillales</taxon>
        <taxon>Magnetospirillaceae</taxon>
        <taxon>Paramagnetospirillum</taxon>
    </lineage>
</organism>
<dbReference type="AlphaFoldDB" id="A0A178MFM7"/>
<dbReference type="GO" id="GO:0045892">
    <property type="term" value="P:negative regulation of DNA-templated transcription"/>
    <property type="evidence" value="ECO:0007669"/>
    <property type="project" value="InterPro"/>
</dbReference>
<dbReference type="SUPFAM" id="SSF46785">
    <property type="entry name" value="Winged helix' DNA-binding domain"/>
    <property type="match status" value="1"/>
</dbReference>
<comment type="caution">
    <text evidence="2">The sequence shown here is derived from an EMBL/GenBank/DDBJ whole genome shotgun (WGS) entry which is preliminary data.</text>
</comment>
<dbReference type="InterPro" id="IPR012712">
    <property type="entry name" value="HpaR/FarR"/>
</dbReference>
<gene>
    <name evidence="2" type="ORF">A6A04_06330</name>
</gene>
<evidence type="ECO:0000313" key="3">
    <source>
        <dbReference type="Proteomes" id="UP000078428"/>
    </source>
</evidence>
<dbReference type="GO" id="GO:0003700">
    <property type="term" value="F:DNA-binding transcription factor activity"/>
    <property type="evidence" value="ECO:0007669"/>
    <property type="project" value="InterPro"/>
</dbReference>